<evidence type="ECO:0000256" key="1">
    <source>
        <dbReference type="ARBA" id="ARBA00004651"/>
    </source>
</evidence>
<evidence type="ECO:0000256" key="3">
    <source>
        <dbReference type="ARBA" id="ARBA00022448"/>
    </source>
</evidence>
<evidence type="ECO:0000313" key="10">
    <source>
        <dbReference type="EMBL" id="MFC4077075.1"/>
    </source>
</evidence>
<evidence type="ECO:0000256" key="7">
    <source>
        <dbReference type="ARBA" id="ARBA00023136"/>
    </source>
</evidence>
<feature type="transmembrane region" description="Helical" evidence="9">
    <location>
        <begin position="96"/>
        <end position="119"/>
    </location>
</feature>
<evidence type="ECO:0000256" key="5">
    <source>
        <dbReference type="ARBA" id="ARBA00022692"/>
    </source>
</evidence>
<dbReference type="PANTHER" id="PTHR34295">
    <property type="entry name" value="BIOTIN TRANSPORTER BIOY"/>
    <property type="match status" value="1"/>
</dbReference>
<reference evidence="11" key="1">
    <citation type="journal article" date="2019" name="Int. J. Syst. Evol. Microbiol.">
        <title>The Global Catalogue of Microorganisms (GCM) 10K type strain sequencing project: providing services to taxonomists for standard genome sequencing and annotation.</title>
        <authorList>
            <consortium name="The Broad Institute Genomics Platform"/>
            <consortium name="The Broad Institute Genome Sequencing Center for Infectious Disease"/>
            <person name="Wu L."/>
            <person name="Ma J."/>
        </authorList>
    </citation>
    <scope>NUCLEOTIDE SEQUENCE [LARGE SCALE GENOMIC DNA]</scope>
    <source>
        <strain evidence="11">IBRC-M 10813</strain>
    </source>
</reference>
<name>A0ABV8JF35_9BACL</name>
<organism evidence="10 11">
    <name type="scientific">Salinithrix halophila</name>
    <dbReference type="NCBI Taxonomy" id="1485204"/>
    <lineage>
        <taxon>Bacteria</taxon>
        <taxon>Bacillati</taxon>
        <taxon>Bacillota</taxon>
        <taxon>Bacilli</taxon>
        <taxon>Bacillales</taxon>
        <taxon>Thermoactinomycetaceae</taxon>
        <taxon>Salinithrix</taxon>
    </lineage>
</organism>
<evidence type="ECO:0000256" key="2">
    <source>
        <dbReference type="ARBA" id="ARBA00010692"/>
    </source>
</evidence>
<keyword evidence="4 8" id="KW-1003">Cell membrane</keyword>
<dbReference type="Pfam" id="PF02632">
    <property type="entry name" value="BioY"/>
    <property type="match status" value="1"/>
</dbReference>
<comment type="subcellular location">
    <subcellularLocation>
        <location evidence="1 8">Cell membrane</location>
        <topology evidence="1 8">Multi-pass membrane protein</topology>
    </subcellularLocation>
</comment>
<evidence type="ECO:0000256" key="6">
    <source>
        <dbReference type="ARBA" id="ARBA00022989"/>
    </source>
</evidence>
<evidence type="ECO:0000256" key="8">
    <source>
        <dbReference type="PIRNR" id="PIRNR016661"/>
    </source>
</evidence>
<dbReference type="EMBL" id="JBHSAP010000009">
    <property type="protein sequence ID" value="MFC4077075.1"/>
    <property type="molecule type" value="Genomic_DNA"/>
</dbReference>
<feature type="transmembrane region" description="Helical" evidence="9">
    <location>
        <begin position="73"/>
        <end position="90"/>
    </location>
</feature>
<dbReference type="InterPro" id="IPR003784">
    <property type="entry name" value="BioY"/>
</dbReference>
<feature type="transmembrane region" description="Helical" evidence="9">
    <location>
        <begin position="131"/>
        <end position="155"/>
    </location>
</feature>
<dbReference type="Gene3D" id="1.10.1760.20">
    <property type="match status" value="1"/>
</dbReference>
<dbReference type="Proteomes" id="UP001595843">
    <property type="component" value="Unassembled WGS sequence"/>
</dbReference>
<dbReference type="PIRSF" id="PIRSF016661">
    <property type="entry name" value="BioY"/>
    <property type="match status" value="1"/>
</dbReference>
<feature type="transmembrane region" description="Helical" evidence="9">
    <location>
        <begin position="25"/>
        <end position="43"/>
    </location>
</feature>
<dbReference type="PANTHER" id="PTHR34295:SF4">
    <property type="entry name" value="BIOTIN TRANSPORTER BIOY-RELATED"/>
    <property type="match status" value="1"/>
</dbReference>
<evidence type="ECO:0000256" key="9">
    <source>
        <dbReference type="SAM" id="Phobius"/>
    </source>
</evidence>
<proteinExistence type="inferred from homology"/>
<comment type="similarity">
    <text evidence="2 8">Belongs to the BioY family.</text>
</comment>
<sequence>MLVTVDETGRGGVELSRKALSVRDMMLVSLFAAMTAVAGQISIPLPMVPITLQTLIVMLAGSVLGARKGAASMGLLILLAAVGAPVLSGWKGGLGALIGPTAGFIWSWPIAAFLIGWMTERIAPNLRFWKLIPIHLGFGSVIIFACGVGWLHFMAGLGWGTAVSTGVLPFIPGDLAKVVVASTIAPALYRAYPVIRPRRVAEE</sequence>
<protein>
    <recommendedName>
        <fullName evidence="8">Biotin transporter</fullName>
    </recommendedName>
</protein>
<evidence type="ECO:0000313" key="11">
    <source>
        <dbReference type="Proteomes" id="UP001595843"/>
    </source>
</evidence>
<accession>A0ABV8JF35</accession>
<keyword evidence="5 9" id="KW-0812">Transmembrane</keyword>
<keyword evidence="11" id="KW-1185">Reference proteome</keyword>
<gene>
    <name evidence="10" type="ORF">ACFOUO_09635</name>
</gene>
<keyword evidence="3 8" id="KW-0813">Transport</keyword>
<evidence type="ECO:0000256" key="4">
    <source>
        <dbReference type="ARBA" id="ARBA00022475"/>
    </source>
</evidence>
<keyword evidence="6 9" id="KW-1133">Transmembrane helix</keyword>
<keyword evidence="7 8" id="KW-0472">Membrane</keyword>
<comment type="caution">
    <text evidence="10">The sequence shown here is derived from an EMBL/GenBank/DDBJ whole genome shotgun (WGS) entry which is preliminary data.</text>
</comment>